<evidence type="ECO:0000313" key="10">
    <source>
        <dbReference type="RefSeq" id="XP_035671169.1"/>
    </source>
</evidence>
<feature type="compositionally biased region" description="Polar residues" evidence="4">
    <location>
        <begin position="647"/>
        <end position="661"/>
    </location>
</feature>
<dbReference type="OMA" id="NIFNDHE"/>
<feature type="compositionally biased region" description="Low complexity" evidence="4">
    <location>
        <begin position="517"/>
        <end position="531"/>
    </location>
</feature>
<dbReference type="InterPro" id="IPR017868">
    <property type="entry name" value="Filamin/ABP280_repeat-like"/>
</dbReference>
<feature type="compositionally biased region" description="Polar residues" evidence="4">
    <location>
        <begin position="1207"/>
        <end position="1220"/>
    </location>
</feature>
<dbReference type="RefSeq" id="XP_035671168.1">
    <property type="nucleotide sequence ID" value="XM_035815275.1"/>
</dbReference>
<feature type="compositionally biased region" description="Polar residues" evidence="4">
    <location>
        <begin position="805"/>
        <end position="817"/>
    </location>
</feature>
<dbReference type="Proteomes" id="UP000001554">
    <property type="component" value="Chromosome 3"/>
</dbReference>
<feature type="compositionally biased region" description="Basic and acidic residues" evidence="4">
    <location>
        <begin position="1737"/>
        <end position="1749"/>
    </location>
</feature>
<evidence type="ECO:0000256" key="2">
    <source>
        <dbReference type="ARBA" id="ARBA00022737"/>
    </source>
</evidence>
<organism evidence="7 9">
    <name type="scientific">Branchiostoma floridae</name>
    <name type="common">Florida lancelet</name>
    <name type="synonym">Amphioxus</name>
    <dbReference type="NCBI Taxonomy" id="7739"/>
    <lineage>
        <taxon>Eukaryota</taxon>
        <taxon>Metazoa</taxon>
        <taxon>Chordata</taxon>
        <taxon>Cephalochordata</taxon>
        <taxon>Leptocardii</taxon>
        <taxon>Amphioxiformes</taxon>
        <taxon>Branchiostomatidae</taxon>
        <taxon>Branchiostoma</taxon>
    </lineage>
</organism>
<feature type="compositionally biased region" description="Polar residues" evidence="4">
    <location>
        <begin position="410"/>
        <end position="419"/>
    </location>
</feature>
<evidence type="ECO:0000256" key="5">
    <source>
        <dbReference type="SAM" id="Phobius"/>
    </source>
</evidence>
<dbReference type="PANTHER" id="PTHR38537:SF8">
    <property type="entry name" value="FILAMIN-A"/>
    <property type="match status" value="1"/>
</dbReference>
<dbReference type="Gene3D" id="1.10.418.10">
    <property type="entry name" value="Calponin-like domain"/>
    <property type="match status" value="1"/>
</dbReference>
<feature type="region of interest" description="Disordered" evidence="4">
    <location>
        <begin position="342"/>
        <end position="488"/>
    </location>
</feature>
<feature type="region of interest" description="Disordered" evidence="4">
    <location>
        <begin position="1065"/>
        <end position="1088"/>
    </location>
</feature>
<evidence type="ECO:0000256" key="3">
    <source>
        <dbReference type="PROSITE-ProRule" id="PRU00087"/>
    </source>
</evidence>
<accession>A0A9J7KWR6</accession>
<protein>
    <submittedName>
        <fullName evidence="8 9">Uncharacterized protein LOC118412423 isoform X1</fullName>
    </submittedName>
</protein>
<dbReference type="RefSeq" id="XP_035671167.1">
    <property type="nucleotide sequence ID" value="XM_035815274.1"/>
</dbReference>
<dbReference type="PANTHER" id="PTHR38537">
    <property type="entry name" value="JITTERBUG, ISOFORM N"/>
    <property type="match status" value="1"/>
</dbReference>
<dbReference type="InterPro" id="IPR036872">
    <property type="entry name" value="CH_dom_sf"/>
</dbReference>
<feature type="compositionally biased region" description="Polar residues" evidence="4">
    <location>
        <begin position="1532"/>
        <end position="1544"/>
    </location>
</feature>
<feature type="compositionally biased region" description="Polar residues" evidence="4">
    <location>
        <begin position="1145"/>
        <end position="1160"/>
    </location>
</feature>
<dbReference type="GeneID" id="118412423"/>
<evidence type="ECO:0000313" key="8">
    <source>
        <dbReference type="RefSeq" id="XP_035671167.1"/>
    </source>
</evidence>
<dbReference type="InterPro" id="IPR044801">
    <property type="entry name" value="Filamin"/>
</dbReference>
<feature type="region of interest" description="Disordered" evidence="4">
    <location>
        <begin position="996"/>
        <end position="1018"/>
    </location>
</feature>
<dbReference type="SMART" id="SM00033">
    <property type="entry name" value="CH"/>
    <property type="match status" value="1"/>
</dbReference>
<reference evidence="7" key="1">
    <citation type="journal article" date="2020" name="Nat. Ecol. Evol.">
        <title>Deeply conserved synteny resolves early events in vertebrate evolution.</title>
        <authorList>
            <person name="Simakov O."/>
            <person name="Marletaz F."/>
            <person name="Yue J.X."/>
            <person name="O'Connell B."/>
            <person name="Jenkins J."/>
            <person name="Brandt A."/>
            <person name="Calef R."/>
            <person name="Tung C.H."/>
            <person name="Huang T.K."/>
            <person name="Schmutz J."/>
            <person name="Satoh N."/>
            <person name="Yu J.K."/>
            <person name="Putnam N.H."/>
            <person name="Green R.E."/>
            <person name="Rokhsar D.S."/>
        </authorList>
    </citation>
    <scope>NUCLEOTIDE SEQUENCE [LARGE SCALE GENOMIC DNA]</scope>
    <source>
        <strain evidence="7">S238N-H82</strain>
    </source>
</reference>
<dbReference type="InterPro" id="IPR001715">
    <property type="entry name" value="CH_dom"/>
</dbReference>
<feature type="compositionally biased region" description="Basic and acidic residues" evidence="4">
    <location>
        <begin position="1892"/>
        <end position="1914"/>
    </location>
</feature>
<feature type="repeat" description="Filamin" evidence="3">
    <location>
        <begin position="192"/>
        <end position="326"/>
    </location>
</feature>
<feature type="compositionally biased region" description="Polar residues" evidence="4">
    <location>
        <begin position="1069"/>
        <end position="1082"/>
    </location>
</feature>
<comment type="similarity">
    <text evidence="1">Belongs to the filamin family.</text>
</comment>
<dbReference type="SMART" id="SM00557">
    <property type="entry name" value="IG_FLMN"/>
    <property type="match status" value="2"/>
</dbReference>
<evidence type="ECO:0000313" key="9">
    <source>
        <dbReference type="RefSeq" id="XP_035671168.1"/>
    </source>
</evidence>
<evidence type="ECO:0000256" key="4">
    <source>
        <dbReference type="SAM" id="MobiDB-lite"/>
    </source>
</evidence>
<feature type="region of interest" description="Disordered" evidence="4">
    <location>
        <begin position="516"/>
        <end position="545"/>
    </location>
</feature>
<feature type="compositionally biased region" description="Basic and acidic residues" evidence="4">
    <location>
        <begin position="692"/>
        <end position="703"/>
    </location>
</feature>
<keyword evidence="5" id="KW-1133">Transmembrane helix</keyword>
<feature type="compositionally biased region" description="Polar residues" evidence="4">
    <location>
        <begin position="867"/>
        <end position="877"/>
    </location>
</feature>
<dbReference type="InterPro" id="IPR014756">
    <property type="entry name" value="Ig_E-set"/>
</dbReference>
<feature type="region of interest" description="Disordered" evidence="4">
    <location>
        <begin position="1206"/>
        <end position="1231"/>
    </location>
</feature>
<feature type="compositionally biased region" description="Basic and acidic residues" evidence="4">
    <location>
        <begin position="468"/>
        <end position="482"/>
    </location>
</feature>
<feature type="compositionally biased region" description="Polar residues" evidence="4">
    <location>
        <begin position="378"/>
        <end position="388"/>
    </location>
</feature>
<evidence type="ECO:0000256" key="1">
    <source>
        <dbReference type="ARBA" id="ARBA00009238"/>
    </source>
</evidence>
<feature type="compositionally biased region" description="Basic and acidic residues" evidence="4">
    <location>
        <begin position="532"/>
        <end position="545"/>
    </location>
</feature>
<dbReference type="SUPFAM" id="SSF47576">
    <property type="entry name" value="Calponin-homology domain, CH-domain"/>
    <property type="match status" value="1"/>
</dbReference>
<feature type="compositionally biased region" description="Basic and acidic residues" evidence="4">
    <location>
        <begin position="792"/>
        <end position="803"/>
    </location>
</feature>
<dbReference type="Gene3D" id="2.60.40.10">
    <property type="entry name" value="Immunoglobulins"/>
    <property type="match status" value="2"/>
</dbReference>
<dbReference type="InterPro" id="IPR013783">
    <property type="entry name" value="Ig-like_fold"/>
</dbReference>
<feature type="region of interest" description="Disordered" evidence="4">
    <location>
        <begin position="744"/>
        <end position="885"/>
    </location>
</feature>
<keyword evidence="5" id="KW-0812">Transmembrane</keyword>
<evidence type="ECO:0000259" key="6">
    <source>
        <dbReference type="PROSITE" id="PS50021"/>
    </source>
</evidence>
<dbReference type="OrthoDB" id="10012602at2759"/>
<feature type="region of interest" description="Disordered" evidence="4">
    <location>
        <begin position="1134"/>
        <end position="1163"/>
    </location>
</feature>
<feature type="region of interest" description="Disordered" evidence="4">
    <location>
        <begin position="645"/>
        <end position="729"/>
    </location>
</feature>
<evidence type="ECO:0000313" key="7">
    <source>
        <dbReference type="Proteomes" id="UP000001554"/>
    </source>
</evidence>
<dbReference type="RefSeq" id="XP_035671169.1">
    <property type="nucleotide sequence ID" value="XM_035815276.1"/>
</dbReference>
<dbReference type="Pfam" id="PF00307">
    <property type="entry name" value="CH"/>
    <property type="match status" value="1"/>
</dbReference>
<feature type="compositionally biased region" description="Polar residues" evidence="4">
    <location>
        <begin position="751"/>
        <end position="778"/>
    </location>
</feature>
<feature type="compositionally biased region" description="Polar residues" evidence="4">
    <location>
        <begin position="681"/>
        <end position="691"/>
    </location>
</feature>
<dbReference type="GO" id="GO:0051015">
    <property type="term" value="F:actin filament binding"/>
    <property type="evidence" value="ECO:0007669"/>
    <property type="project" value="InterPro"/>
</dbReference>
<reference evidence="8 9" key="2">
    <citation type="submission" date="2025-04" db="UniProtKB">
        <authorList>
            <consortium name="RefSeq"/>
        </authorList>
    </citation>
    <scope>IDENTIFICATION</scope>
    <source>
        <strain evidence="8 9">S238N-H82</strain>
        <tissue evidence="8 9">Testes</tissue>
    </source>
</reference>
<feature type="region of interest" description="Disordered" evidence="4">
    <location>
        <begin position="1297"/>
        <end position="1319"/>
    </location>
</feature>
<feature type="region of interest" description="Disordered" evidence="4">
    <location>
        <begin position="1974"/>
        <end position="2006"/>
    </location>
</feature>
<feature type="compositionally biased region" description="Polar residues" evidence="4">
    <location>
        <begin position="1559"/>
        <end position="1577"/>
    </location>
</feature>
<keyword evidence="7" id="KW-1185">Reference proteome</keyword>
<gene>
    <name evidence="8 9 10" type="primary">LOC118412423</name>
</gene>
<feature type="region of interest" description="Disordered" evidence="4">
    <location>
        <begin position="1892"/>
        <end position="1922"/>
    </location>
</feature>
<feature type="region of interest" description="Disordered" evidence="4">
    <location>
        <begin position="1524"/>
        <end position="1583"/>
    </location>
</feature>
<feature type="compositionally biased region" description="Acidic residues" evidence="4">
    <location>
        <begin position="1985"/>
        <end position="1997"/>
    </location>
</feature>
<dbReference type="PROSITE" id="PS50021">
    <property type="entry name" value="CH"/>
    <property type="match status" value="1"/>
</dbReference>
<dbReference type="SUPFAM" id="SSF81296">
    <property type="entry name" value="E set domains"/>
    <property type="match status" value="2"/>
</dbReference>
<keyword evidence="2" id="KW-0677">Repeat</keyword>
<feature type="compositionally biased region" description="Polar residues" evidence="4">
    <location>
        <begin position="1003"/>
        <end position="1015"/>
    </location>
</feature>
<feature type="transmembrane region" description="Helical" evidence="5">
    <location>
        <begin position="12"/>
        <end position="32"/>
    </location>
</feature>
<sequence length="2125" mass="235214">MMARRKKRSTLWDVLFRYLSGLVYFLSCFNPFHYLPQSVTEAINGRWSEAILALFQTETSRKRQLLRWVQEKVPDKHPRDWTASWSDGTLLCALVEALVPGTCPRYDLLNPSQGLNNARLGLKLAERNLGVAQLIAPEEISDSRLQSSDRLARYVSRLRQVSMRMENTNSQSKRVISPQVSLEDTVVRDICTVSGSGLTVAEVNREATFNIFARSSTIIDFEVQIKVPTGQVTTERVRQRAGLSVETFNQIFLEHKRKQVMQTRTNQKGRPRPRREQDPEKVYLGFVCTHDGFFQVSYTPKKAGFHLITVLWMGSPVEGCPFRVRAQDSSLEQNKMVLFKDQQEITTPKTARWSGGPESSDRVQIVVSKNDERKKLDQQSSMSGSEAGTPSEDGGYVGGTYRRRVVKQPSGGSDSSTQEMAERKRISIRQGSGNQEQSDSDVSEGAFRRRVIRQESGGSVDISDSEITESKRGGQRAAKMERQNSASGIVTKRKVLNITVMGEDISDASRRASIFKSSSCSQGSFMSQQSSDKVDQAGEEAKSGRWVSVEDKKIGACQPGGKTESAIEEMSKKLSNEVIEDSFGELAFKVLSEARGNEPEALGNDRGRVFRGVDDEALKARRRTLVKQSSLVPYLKEEGPHVIPSRVQHTSQNPNTNITASENKRQRLVHQSSLIPYLKENGQTEVGYTHSTDSEERAKHDGQRSASTAQAAPPDAPHPPRKPAAASRHRVLVRQSSLVPYMKSASDERVTNASEQRQLQVTPEISVSLESVATTQNNDDAETVDVKSSSKTSDDQSNTDKRPVPNTTRRLVKQSSLIPYMKLASVMSEAEEKSPESISDSDSSIEEEDRLEDMMTPGVSCLEEDSSPISTASNTNYTKEDTQSSDRLLSLQEFLSMEPPNGVDSSSQRISSAEPQEPTVFGPILITDDTLMSLKEFLSLSTFEQMQAINLMQKSTQQTKTSVTAECIDLNTRPEHTTEETLLSLNEFLALRIQEESSKDENSITPRSEGNNSDEGTIELSDDALITLKEFLSLRDIAERRQPMSTSKETSQIQQLDETNIFHDHRDANTTPENTGSGLTSKHSPDPTVVGCDSGWQDDIYGLQNPFVTNLLTTDSPQECHNAQEDLLTSEMGFTGVSDDRNKNNPDVSSTEQSSKQHSVNVHPVRQEGIAKERELNVVNDLVDIGPDHCETLPSVLDASVIETDTVETSGSEDQWQNGQSRRKGKNVAPLQRQSSLVPYLKQAEEAGISAPACRDQFEHKDFACDVIPETEDAERSCTSDRPSVSTLVKNWEEVTRNADDTAPGPRHQRDDNAGNGSNLPVANGGVIVGKASLLQSPANDDAIVGNASLLEFPLDDVEAIVFSGDMDHEETFSIVADVQIEGDQGGDVDIFNTIMAQLNHMDSPVYDSDLDNMDMNQEWIIIDTNPTVKPKNITPAMPHKEASKRMTVRYRSEILVDIGSEYDLESQITSPFADGETKDDAEEISLNGGGLVRKNQRVKSASERKLSFMADDGNFPSLFVTTIDDPHGDDVQSSSERVPTPSSDGGARLESNRRHPPSFSSSSLLMVVPNTGTGNVLTGEGEQESCHWSISSVEATNENSAIQFNPAGNTAAFLPSKYEQFQSTSHEGGQHGMMYRSSVTLEVNQYPRDSYEQSEVNMLRAEPHRNGRRRRPIRDSFRKAVVDKQNESPDGFDQVLASDCIERDALNSGFMDSCSPYPQTRVDISHKSLQVHSHQIRKETGYQDSMREEVRSRQGAIRGVSSIRNLLRSVDEKVSELSDIASEVMHNSSQHRNSLAEALRAAARKTSGEAGTFDDDVARRTTRQSTDDSGISDVTIYVDGKGPYTWQERHNISSLEDRIPYWLLNEDDSDSCFSPGGLRIPNESERACKSDSECVTRRPDRTSTPEIEQDGRRRSNVSLPDTESMHDFTAQLENDGTFANMRPLGRRFLPGESASIQASRQSWAGFPHSMPRRAAFSPGADGYEAGDEPNEEDEGDLGSRKADGRSRSRVLAGRILAFGPGLDHGFVGAKNNFQVSTRNAGNGALNVSLVGPRKNTVAEVNVIYTGDDLYEVIYDVTQPGYYVLSVKWMDRNIPESPFIVKIHEAWSVPNIPIPKSNLATPGNA</sequence>
<keyword evidence="5" id="KW-0472">Membrane</keyword>
<dbReference type="PROSITE" id="PS50194">
    <property type="entry name" value="FILAMIN_REPEAT"/>
    <property type="match status" value="2"/>
</dbReference>
<name>A0A9J7KWR6_BRAFL</name>
<dbReference type="GO" id="GO:0030036">
    <property type="term" value="P:actin cytoskeleton organization"/>
    <property type="evidence" value="ECO:0007669"/>
    <property type="project" value="InterPro"/>
</dbReference>
<feature type="region of interest" description="Disordered" evidence="4">
    <location>
        <begin position="1729"/>
        <end position="1749"/>
    </location>
</feature>
<dbReference type="Pfam" id="PF00630">
    <property type="entry name" value="Filamin"/>
    <property type="match status" value="2"/>
</dbReference>
<dbReference type="InterPro" id="IPR001298">
    <property type="entry name" value="Filamin/ABP280_rpt"/>
</dbReference>
<feature type="repeat" description="Filamin" evidence="3">
    <location>
        <begin position="2008"/>
        <end position="2103"/>
    </location>
</feature>
<proteinExistence type="inferred from homology"/>
<feature type="domain" description="Calponin-homology (CH)" evidence="6">
    <location>
        <begin position="59"/>
        <end position="163"/>
    </location>
</feature>
<dbReference type="KEGG" id="bfo:118412423"/>